<reference evidence="2 3" key="1">
    <citation type="submission" date="2024-05" db="EMBL/GenBank/DDBJ databases">
        <authorList>
            <person name="Wallberg A."/>
        </authorList>
    </citation>
    <scope>NUCLEOTIDE SEQUENCE [LARGE SCALE GENOMIC DNA]</scope>
</reference>
<dbReference type="Proteomes" id="UP001497623">
    <property type="component" value="Unassembled WGS sequence"/>
</dbReference>
<dbReference type="AlphaFoldDB" id="A0AAV2Q053"/>
<protein>
    <submittedName>
        <fullName evidence="2">Uncharacterized protein</fullName>
    </submittedName>
</protein>
<evidence type="ECO:0000313" key="3">
    <source>
        <dbReference type="Proteomes" id="UP001497623"/>
    </source>
</evidence>
<keyword evidence="3" id="KW-1185">Reference proteome</keyword>
<proteinExistence type="predicted"/>
<evidence type="ECO:0000256" key="1">
    <source>
        <dbReference type="SAM" id="MobiDB-lite"/>
    </source>
</evidence>
<comment type="caution">
    <text evidence="2">The sequence shown here is derived from an EMBL/GenBank/DDBJ whole genome shotgun (WGS) entry which is preliminary data.</text>
</comment>
<sequence>MENYNIDIERNYFGSEHGKNESDGVTGQISKKVSDAIKSRRHSIKDANEMLNFLSNNFDKETYHFELITEKHLEPIQLAFEGIKLKVLTGSCTRSLHQIKPANKKGFYLTRPFSCFCPSCKSDNYDDCKDKLFTKGTFKAEKLPSNLLDVGDDDNDNEDEEEEEEERQYFNVISANKDMGREIKVVPQYINLKDLKVNNFLIVIAKTKDSNSSEKFVAKITEIDIEDNIEVEYLNPVFGSPDVFMMYPQPKNETYTVGLEEIVMVLPQPVINRRKNKLFFNGPIHPEKEYTNI</sequence>
<gene>
    <name evidence="2" type="ORF">MNOR_LOCUS5928</name>
</gene>
<name>A0AAV2Q053_MEGNR</name>
<dbReference type="PANTHER" id="PTHR46601:SF1">
    <property type="entry name" value="ADF-H DOMAIN-CONTAINING PROTEIN"/>
    <property type="match status" value="1"/>
</dbReference>
<evidence type="ECO:0000313" key="2">
    <source>
        <dbReference type="EMBL" id="CAL4066681.1"/>
    </source>
</evidence>
<feature type="compositionally biased region" description="Acidic residues" evidence="1">
    <location>
        <begin position="150"/>
        <end position="166"/>
    </location>
</feature>
<feature type="region of interest" description="Disordered" evidence="1">
    <location>
        <begin position="146"/>
        <end position="166"/>
    </location>
</feature>
<dbReference type="EMBL" id="CAXKWB010002353">
    <property type="protein sequence ID" value="CAL4066681.1"/>
    <property type="molecule type" value="Genomic_DNA"/>
</dbReference>
<organism evidence="2 3">
    <name type="scientific">Meganyctiphanes norvegica</name>
    <name type="common">Northern krill</name>
    <name type="synonym">Thysanopoda norvegica</name>
    <dbReference type="NCBI Taxonomy" id="48144"/>
    <lineage>
        <taxon>Eukaryota</taxon>
        <taxon>Metazoa</taxon>
        <taxon>Ecdysozoa</taxon>
        <taxon>Arthropoda</taxon>
        <taxon>Crustacea</taxon>
        <taxon>Multicrustacea</taxon>
        <taxon>Malacostraca</taxon>
        <taxon>Eumalacostraca</taxon>
        <taxon>Eucarida</taxon>
        <taxon>Euphausiacea</taxon>
        <taxon>Euphausiidae</taxon>
        <taxon>Meganyctiphanes</taxon>
    </lineage>
</organism>
<dbReference type="PANTHER" id="PTHR46601">
    <property type="entry name" value="ULP_PROTEASE DOMAIN-CONTAINING PROTEIN"/>
    <property type="match status" value="1"/>
</dbReference>
<accession>A0AAV2Q053</accession>